<evidence type="ECO:0000256" key="5">
    <source>
        <dbReference type="ARBA" id="ARBA00022692"/>
    </source>
</evidence>
<accession>A8QAN0</accession>
<dbReference type="FunCoup" id="A8QAN0">
    <property type="interactions" value="31"/>
</dbReference>
<comment type="similarity">
    <text evidence="4">Belongs to the neutral sphingomyelinase family.</text>
</comment>
<keyword evidence="8" id="KW-0460">Magnesium</keyword>
<keyword evidence="9" id="KW-0746">Sphingolipid metabolism</keyword>
<dbReference type="InParanoid" id="A8QAN0"/>
<sequence>MRLAACLISQGTPPSTSTASPIPHRPMSHSLLTWLGRWRCGKKCLDRRLHARDTRISLSFYYAMSELRVLTLNCWGLRFFSKLRKERLAAISDRLADTHYDVIALQEIWVRIAGLAAHARSFVATDIPYGKFFLTGAFGSGLAIMTRYPIVSMETHMFRLTGTPIYVQEGDWIAGKACGRITMAHPQLGLVDVYTSHFTAHGGQSGPEIQRVYRTTEAFELAQKCTASAQAGRHVLCMGDLNSLPSSLCMALLQSVGGLQDALAHVHNGDSGADITCDSPKNTWSKNKKIDQYAQQHGGKCLDYVLYRGPANRMSRLSYSSHEVTFTDLIDSLQVSYSDHFGLEVVFSIVSPEDGKISGGSKKFESRSDVLHRALLPIRQALHNAHVSQKNHLGVFLCLFGFDLILVAALTCASAWLRFGQSVAPSIIVSVLVVATSWAATTALYSGVVWGEWHKRSLRAFIDEMETEAGLDP</sequence>
<comment type="pathway">
    <text evidence="2">Lipid metabolism; sphingolipid metabolism.</text>
</comment>
<evidence type="ECO:0000313" key="15">
    <source>
        <dbReference type="EMBL" id="EDP41787.1"/>
    </source>
</evidence>
<dbReference type="KEGG" id="mgl:MGL_3789"/>
<dbReference type="InterPro" id="IPR036691">
    <property type="entry name" value="Endo/exonu/phosph_ase_sf"/>
</dbReference>
<dbReference type="PANTHER" id="PTHR16320:SF24">
    <property type="entry name" value="PHOSPHODIESTERASE, PUTATIVE-RELATED"/>
    <property type="match status" value="1"/>
</dbReference>
<feature type="transmembrane region" description="Helical" evidence="13">
    <location>
        <begin position="393"/>
        <end position="417"/>
    </location>
</feature>
<dbReference type="InterPro" id="IPR005135">
    <property type="entry name" value="Endo/exonuclease/phosphatase"/>
</dbReference>
<comment type="caution">
    <text evidence="15">The sequence shown here is derived from an EMBL/GenBank/DDBJ whole genome shotgun (WGS) entry which is preliminary data.</text>
</comment>
<dbReference type="GO" id="GO:0016020">
    <property type="term" value="C:membrane"/>
    <property type="evidence" value="ECO:0007669"/>
    <property type="project" value="UniProtKB-SubCell"/>
</dbReference>
<comment type="subcellular location">
    <subcellularLocation>
        <location evidence="1">Membrane</location>
        <topology evidence="1">Multi-pass membrane protein</topology>
    </subcellularLocation>
</comment>
<evidence type="ECO:0000256" key="11">
    <source>
        <dbReference type="ARBA" id="ARBA00023098"/>
    </source>
</evidence>
<dbReference type="AlphaFoldDB" id="A8QAN0"/>
<evidence type="ECO:0000256" key="8">
    <source>
        <dbReference type="ARBA" id="ARBA00022842"/>
    </source>
</evidence>
<evidence type="ECO:0000313" key="16">
    <source>
        <dbReference type="Proteomes" id="UP000008837"/>
    </source>
</evidence>
<dbReference type="GeneID" id="5853308"/>
<dbReference type="EMBL" id="AAYY01000015">
    <property type="protein sequence ID" value="EDP41787.1"/>
    <property type="molecule type" value="Genomic_DNA"/>
</dbReference>
<reference evidence="15 16" key="1">
    <citation type="journal article" date="2007" name="Proc. Natl. Acad. Sci. U.S.A.">
        <title>Dandruff-associated Malassezia genomes reveal convergent and divergent virulence traits shared with plant and human fungal pathogens.</title>
        <authorList>
            <person name="Xu J."/>
            <person name="Saunders C.W."/>
            <person name="Hu P."/>
            <person name="Grant R.A."/>
            <person name="Boekhout T."/>
            <person name="Kuramae E.E."/>
            <person name="Kronstad J.W."/>
            <person name="Deangelis Y.M."/>
            <person name="Reeder N.L."/>
            <person name="Johnstone K.R."/>
            <person name="Leland M."/>
            <person name="Fieno A.M."/>
            <person name="Begley W.M."/>
            <person name="Sun Y."/>
            <person name="Lacey M.P."/>
            <person name="Chaudhary T."/>
            <person name="Keough T."/>
            <person name="Chu L."/>
            <person name="Sears R."/>
            <person name="Yuan B."/>
            <person name="Dawson T.L.Jr."/>
        </authorList>
    </citation>
    <scope>NUCLEOTIDE SEQUENCE [LARGE SCALE GENOMIC DNA]</scope>
    <source>
        <strain evidence="16">ATCC MYA-4612 / CBS 7966</strain>
    </source>
</reference>
<keyword evidence="5 13" id="KW-0812">Transmembrane</keyword>
<evidence type="ECO:0000256" key="7">
    <source>
        <dbReference type="ARBA" id="ARBA00022801"/>
    </source>
</evidence>
<dbReference type="OMA" id="IEESSMF"/>
<evidence type="ECO:0000256" key="6">
    <source>
        <dbReference type="ARBA" id="ARBA00022723"/>
    </source>
</evidence>
<dbReference type="STRING" id="425265.A8QAN0"/>
<organism evidence="15 16">
    <name type="scientific">Malassezia globosa (strain ATCC MYA-4612 / CBS 7966)</name>
    <name type="common">Dandruff-associated fungus</name>
    <dbReference type="NCBI Taxonomy" id="425265"/>
    <lineage>
        <taxon>Eukaryota</taxon>
        <taxon>Fungi</taxon>
        <taxon>Dikarya</taxon>
        <taxon>Basidiomycota</taxon>
        <taxon>Ustilaginomycotina</taxon>
        <taxon>Malasseziomycetes</taxon>
        <taxon>Malasseziales</taxon>
        <taxon>Malasseziaceae</taxon>
        <taxon>Malassezia</taxon>
    </lineage>
</organism>
<keyword evidence="11" id="KW-0443">Lipid metabolism</keyword>
<dbReference type="VEuPathDB" id="FungiDB:MGL_3789"/>
<comment type="pathway">
    <text evidence="3">Sphingolipid metabolism.</text>
</comment>
<evidence type="ECO:0000256" key="13">
    <source>
        <dbReference type="SAM" id="Phobius"/>
    </source>
</evidence>
<dbReference type="Gene3D" id="3.60.10.10">
    <property type="entry name" value="Endonuclease/exonuclease/phosphatase"/>
    <property type="match status" value="1"/>
</dbReference>
<evidence type="ECO:0000256" key="10">
    <source>
        <dbReference type="ARBA" id="ARBA00022989"/>
    </source>
</evidence>
<keyword evidence="10 13" id="KW-1133">Transmembrane helix</keyword>
<evidence type="ECO:0000256" key="12">
    <source>
        <dbReference type="ARBA" id="ARBA00023136"/>
    </source>
</evidence>
<keyword evidence="6" id="KW-0479">Metal-binding</keyword>
<evidence type="ECO:0000259" key="14">
    <source>
        <dbReference type="Pfam" id="PF03372"/>
    </source>
</evidence>
<evidence type="ECO:0000256" key="4">
    <source>
        <dbReference type="ARBA" id="ARBA00006335"/>
    </source>
</evidence>
<evidence type="ECO:0000256" key="3">
    <source>
        <dbReference type="ARBA" id="ARBA00004991"/>
    </source>
</evidence>
<dbReference type="Pfam" id="PF03372">
    <property type="entry name" value="Exo_endo_phos"/>
    <property type="match status" value="1"/>
</dbReference>
<dbReference type="GO" id="GO:0046872">
    <property type="term" value="F:metal ion binding"/>
    <property type="evidence" value="ECO:0007669"/>
    <property type="project" value="UniProtKB-KW"/>
</dbReference>
<evidence type="ECO:0000256" key="1">
    <source>
        <dbReference type="ARBA" id="ARBA00004141"/>
    </source>
</evidence>
<keyword evidence="7" id="KW-0378">Hydrolase</keyword>
<keyword evidence="12 13" id="KW-0472">Membrane</keyword>
<dbReference type="OrthoDB" id="387657at2759"/>
<dbReference type="GO" id="GO:0004767">
    <property type="term" value="F:sphingomyelin phosphodiesterase activity"/>
    <property type="evidence" value="ECO:0007669"/>
    <property type="project" value="InterPro"/>
</dbReference>
<dbReference type="CDD" id="cd09079">
    <property type="entry name" value="RgfB-like"/>
    <property type="match status" value="1"/>
</dbReference>
<dbReference type="RefSeq" id="XP_001729001.1">
    <property type="nucleotide sequence ID" value="XM_001728949.1"/>
</dbReference>
<evidence type="ECO:0000256" key="2">
    <source>
        <dbReference type="ARBA" id="ARBA00004760"/>
    </source>
</evidence>
<gene>
    <name evidence="15" type="ORF">MGL_3789</name>
</gene>
<dbReference type="PANTHER" id="PTHR16320">
    <property type="entry name" value="SPHINGOMYELINASE FAMILY MEMBER"/>
    <property type="match status" value="1"/>
</dbReference>
<feature type="domain" description="Endonuclease/exonuclease/phosphatase" evidence="14">
    <location>
        <begin position="70"/>
        <end position="340"/>
    </location>
</feature>
<evidence type="ECO:0000256" key="9">
    <source>
        <dbReference type="ARBA" id="ARBA00022919"/>
    </source>
</evidence>
<name>A8QAN0_MALGO</name>
<protein>
    <recommendedName>
        <fullName evidence="14">Endonuclease/exonuclease/phosphatase domain-containing protein</fullName>
    </recommendedName>
</protein>
<dbReference type="Proteomes" id="UP000008837">
    <property type="component" value="Unassembled WGS sequence"/>
</dbReference>
<feature type="transmembrane region" description="Helical" evidence="13">
    <location>
        <begin position="423"/>
        <end position="450"/>
    </location>
</feature>
<dbReference type="GO" id="GO:0006665">
    <property type="term" value="P:sphingolipid metabolic process"/>
    <property type="evidence" value="ECO:0007669"/>
    <property type="project" value="UniProtKB-KW"/>
</dbReference>
<proteinExistence type="inferred from homology"/>
<dbReference type="InterPro" id="IPR038772">
    <property type="entry name" value="Sph/SMPD2-like"/>
</dbReference>
<keyword evidence="16" id="KW-1185">Reference proteome</keyword>
<dbReference type="SUPFAM" id="SSF56219">
    <property type="entry name" value="DNase I-like"/>
    <property type="match status" value="1"/>
</dbReference>